<accession>A0A8H6S8J8</accession>
<reference evidence="2" key="1">
    <citation type="submission" date="2020-05" db="EMBL/GenBank/DDBJ databases">
        <title>Mycena genomes resolve the evolution of fungal bioluminescence.</title>
        <authorList>
            <person name="Tsai I.J."/>
        </authorList>
    </citation>
    <scope>NUCLEOTIDE SEQUENCE</scope>
    <source>
        <strain evidence="2">110903Hualien_Pintung</strain>
    </source>
</reference>
<dbReference type="AlphaFoldDB" id="A0A8H6S8J8"/>
<keyword evidence="3" id="KW-1185">Reference proteome</keyword>
<proteinExistence type="predicted"/>
<gene>
    <name evidence="2" type="ORF">HMN09_01139900</name>
</gene>
<feature type="compositionally biased region" description="Basic and acidic residues" evidence="1">
    <location>
        <begin position="18"/>
        <end position="27"/>
    </location>
</feature>
<feature type="compositionally biased region" description="Polar residues" evidence="1">
    <location>
        <begin position="1"/>
        <end position="11"/>
    </location>
</feature>
<dbReference type="EMBL" id="JACAZE010000019">
    <property type="protein sequence ID" value="KAF7294116.1"/>
    <property type="molecule type" value="Genomic_DNA"/>
</dbReference>
<sequence length="156" mass="17092">MLSTSTTTPSQGPRPAARYRDETELSRRGPAASTSSRSSRARRNHSVAATPHRAQIRCSRNSTNQARSLPTPDPHFASTSQPCAAITRYDPTRPRRCPLTPRLRNVEGARMDWCDHWQPGGGTDSHFAQTPCGVWRGSTGTRTTEPVLDALVLDVA</sequence>
<comment type="caution">
    <text evidence="2">The sequence shown here is derived from an EMBL/GenBank/DDBJ whole genome shotgun (WGS) entry which is preliminary data.</text>
</comment>
<organism evidence="2 3">
    <name type="scientific">Mycena chlorophos</name>
    <name type="common">Agaric fungus</name>
    <name type="synonym">Agaricus chlorophos</name>
    <dbReference type="NCBI Taxonomy" id="658473"/>
    <lineage>
        <taxon>Eukaryota</taxon>
        <taxon>Fungi</taxon>
        <taxon>Dikarya</taxon>
        <taxon>Basidiomycota</taxon>
        <taxon>Agaricomycotina</taxon>
        <taxon>Agaricomycetes</taxon>
        <taxon>Agaricomycetidae</taxon>
        <taxon>Agaricales</taxon>
        <taxon>Marasmiineae</taxon>
        <taxon>Mycenaceae</taxon>
        <taxon>Mycena</taxon>
    </lineage>
</organism>
<evidence type="ECO:0000313" key="2">
    <source>
        <dbReference type="EMBL" id="KAF7294116.1"/>
    </source>
</evidence>
<feature type="compositionally biased region" description="Polar residues" evidence="1">
    <location>
        <begin position="58"/>
        <end position="68"/>
    </location>
</feature>
<name>A0A8H6S8J8_MYCCL</name>
<protein>
    <submittedName>
        <fullName evidence="2">Uncharacterized protein</fullName>
    </submittedName>
</protein>
<feature type="region of interest" description="Disordered" evidence="1">
    <location>
        <begin position="1"/>
        <end position="79"/>
    </location>
</feature>
<feature type="compositionally biased region" description="Low complexity" evidence="1">
    <location>
        <begin position="28"/>
        <end position="38"/>
    </location>
</feature>
<evidence type="ECO:0000256" key="1">
    <source>
        <dbReference type="SAM" id="MobiDB-lite"/>
    </source>
</evidence>
<evidence type="ECO:0000313" key="3">
    <source>
        <dbReference type="Proteomes" id="UP000613580"/>
    </source>
</evidence>
<dbReference type="Proteomes" id="UP000613580">
    <property type="component" value="Unassembled WGS sequence"/>
</dbReference>